<name>X1A6B5_9ZZZZ</name>
<reference evidence="1" key="1">
    <citation type="journal article" date="2014" name="Front. Microbiol.">
        <title>High frequency of phylogenetically diverse reductive dehalogenase-homologous genes in deep subseafloor sedimentary metagenomes.</title>
        <authorList>
            <person name="Kawai M."/>
            <person name="Futagami T."/>
            <person name="Toyoda A."/>
            <person name="Takaki Y."/>
            <person name="Nishi S."/>
            <person name="Hori S."/>
            <person name="Arai W."/>
            <person name="Tsubouchi T."/>
            <person name="Morono Y."/>
            <person name="Uchiyama I."/>
            <person name="Ito T."/>
            <person name="Fujiyama A."/>
            <person name="Inagaki F."/>
            <person name="Takami H."/>
        </authorList>
    </citation>
    <scope>NUCLEOTIDE SEQUENCE</scope>
    <source>
        <strain evidence="1">Expedition CK06-06</strain>
    </source>
</reference>
<protein>
    <submittedName>
        <fullName evidence="1">Uncharacterized protein</fullName>
    </submittedName>
</protein>
<dbReference type="EMBL" id="BART01007917">
    <property type="protein sequence ID" value="GAG65707.1"/>
    <property type="molecule type" value="Genomic_DNA"/>
</dbReference>
<gene>
    <name evidence="1" type="ORF">S01H4_17914</name>
</gene>
<accession>X1A6B5</accession>
<comment type="caution">
    <text evidence="1">The sequence shown here is derived from an EMBL/GenBank/DDBJ whole genome shotgun (WGS) entry which is preliminary data.</text>
</comment>
<proteinExistence type="predicted"/>
<sequence>EQDIHLVMYALSQEAGTIYIHFEGVLPIEGRVGH</sequence>
<organism evidence="1">
    <name type="scientific">marine sediment metagenome</name>
    <dbReference type="NCBI Taxonomy" id="412755"/>
    <lineage>
        <taxon>unclassified sequences</taxon>
        <taxon>metagenomes</taxon>
        <taxon>ecological metagenomes</taxon>
    </lineage>
</organism>
<evidence type="ECO:0000313" key="1">
    <source>
        <dbReference type="EMBL" id="GAG65707.1"/>
    </source>
</evidence>
<dbReference type="AlphaFoldDB" id="X1A6B5"/>
<feature type="non-terminal residue" evidence="1">
    <location>
        <position position="1"/>
    </location>
</feature>